<dbReference type="GO" id="GO:0005829">
    <property type="term" value="C:cytosol"/>
    <property type="evidence" value="ECO:0007669"/>
    <property type="project" value="TreeGrafter"/>
</dbReference>
<dbReference type="STRING" id="139825.A0A401H0D7"/>
<dbReference type="GO" id="GO:0032991">
    <property type="term" value="C:protein-containing complex"/>
    <property type="evidence" value="ECO:0007669"/>
    <property type="project" value="TreeGrafter"/>
</dbReference>
<keyword evidence="2" id="KW-1185">Reference proteome</keyword>
<dbReference type="Gene3D" id="3.40.50.150">
    <property type="entry name" value="Vaccinia Virus protein VP39"/>
    <property type="match status" value="1"/>
</dbReference>
<dbReference type="CDD" id="cd02440">
    <property type="entry name" value="AdoMet_MTases"/>
    <property type="match status" value="1"/>
</dbReference>
<dbReference type="InParanoid" id="A0A401H0D7"/>
<dbReference type="GeneID" id="38784813"/>
<evidence type="ECO:0000313" key="2">
    <source>
        <dbReference type="Proteomes" id="UP000287166"/>
    </source>
</evidence>
<sequence>MQNSPNFPRNLDIKPSEAPVVGEDTQSVCISKSSGINVGSDGRFDYAAQENAIRRYGIAGRVWEASYAILAYVDRPPHGETDVEFDPPPFTNSRLSRRLTVLELGSGTGLVASRIADRCALEEQHHLVVATDLPEVCPLLESNLYRHQSVRVRPLAWGNRAHTLDIASDLALPGTAPPSAGSPRYPTHIVCSDLVYFPALLAPLLRTLLHLTSPPFVPPEGAPAQAVLSYRIRSLVKETPFWSAFGLWFSFAPVFVKSGEGWSRFVPVAGDDETFVFVAERRPESRRWVVPEDDRELLNGVGARGTNEGKADDTFETILFMGMGLGKDE</sequence>
<dbReference type="AlphaFoldDB" id="A0A401H0D7"/>
<reference evidence="1 2" key="1">
    <citation type="journal article" date="2018" name="Sci. Rep.">
        <title>Genome sequence of the cauliflower mushroom Sparassis crispa (Hanabiratake) and its association with beneficial usage.</title>
        <authorList>
            <person name="Kiyama R."/>
            <person name="Furutani Y."/>
            <person name="Kawaguchi K."/>
            <person name="Nakanishi T."/>
        </authorList>
    </citation>
    <scope>NUCLEOTIDE SEQUENCE [LARGE SCALE GENOMIC DNA]</scope>
</reference>
<protein>
    <submittedName>
        <fullName evidence="1">Uncharacterized protein</fullName>
    </submittedName>
</protein>
<dbReference type="InterPro" id="IPR019410">
    <property type="entry name" value="Methyltransf_16"/>
</dbReference>
<dbReference type="PANTHER" id="PTHR14614">
    <property type="entry name" value="HEPATOCELLULAR CARCINOMA-ASSOCIATED ANTIGEN"/>
    <property type="match status" value="1"/>
</dbReference>
<dbReference type="OrthoDB" id="413520at2759"/>
<dbReference type="PANTHER" id="PTHR14614:SF161">
    <property type="match status" value="1"/>
</dbReference>
<dbReference type="Proteomes" id="UP000287166">
    <property type="component" value="Unassembled WGS sequence"/>
</dbReference>
<dbReference type="InterPro" id="IPR029063">
    <property type="entry name" value="SAM-dependent_MTases_sf"/>
</dbReference>
<accession>A0A401H0D7</accession>
<dbReference type="GO" id="GO:0008757">
    <property type="term" value="F:S-adenosylmethionine-dependent methyltransferase activity"/>
    <property type="evidence" value="ECO:0007669"/>
    <property type="project" value="UniProtKB-ARBA"/>
</dbReference>
<gene>
    <name evidence="1" type="ORF">SCP_1201210</name>
</gene>
<proteinExistence type="predicted"/>
<evidence type="ECO:0000313" key="1">
    <source>
        <dbReference type="EMBL" id="GBE87896.1"/>
    </source>
</evidence>
<dbReference type="RefSeq" id="XP_027618809.1">
    <property type="nucleotide sequence ID" value="XM_027763008.1"/>
</dbReference>
<dbReference type="SUPFAM" id="SSF53335">
    <property type="entry name" value="S-adenosyl-L-methionine-dependent methyltransferases"/>
    <property type="match status" value="1"/>
</dbReference>
<comment type="caution">
    <text evidence="1">The sequence shown here is derived from an EMBL/GenBank/DDBJ whole genome shotgun (WGS) entry which is preliminary data.</text>
</comment>
<dbReference type="Pfam" id="PF10294">
    <property type="entry name" value="Methyltransf_16"/>
    <property type="match status" value="1"/>
</dbReference>
<dbReference type="EMBL" id="BFAD01000012">
    <property type="protein sequence ID" value="GBE87896.1"/>
    <property type="molecule type" value="Genomic_DNA"/>
</dbReference>
<organism evidence="1 2">
    <name type="scientific">Sparassis crispa</name>
    <dbReference type="NCBI Taxonomy" id="139825"/>
    <lineage>
        <taxon>Eukaryota</taxon>
        <taxon>Fungi</taxon>
        <taxon>Dikarya</taxon>
        <taxon>Basidiomycota</taxon>
        <taxon>Agaricomycotina</taxon>
        <taxon>Agaricomycetes</taxon>
        <taxon>Polyporales</taxon>
        <taxon>Sparassidaceae</taxon>
        <taxon>Sparassis</taxon>
    </lineage>
</organism>
<name>A0A401H0D7_9APHY</name>